<feature type="domain" description="HAMP" evidence="10">
    <location>
        <begin position="205"/>
        <end position="258"/>
    </location>
</feature>
<name>A0A0A2V0E1_9BACI</name>
<keyword evidence="8" id="KW-0812">Transmembrane</keyword>
<dbReference type="AlphaFoldDB" id="A0A0A2V0E1"/>
<dbReference type="GO" id="GO:0006935">
    <property type="term" value="P:chemotaxis"/>
    <property type="evidence" value="ECO:0007669"/>
    <property type="project" value="InterPro"/>
</dbReference>
<feature type="compositionally biased region" description="Low complexity" evidence="7">
    <location>
        <begin position="518"/>
        <end position="539"/>
    </location>
</feature>
<evidence type="ECO:0000259" key="10">
    <source>
        <dbReference type="PROSITE" id="PS50885"/>
    </source>
</evidence>
<dbReference type="Proteomes" id="UP000030153">
    <property type="component" value="Unassembled WGS sequence"/>
</dbReference>
<dbReference type="Pfam" id="PF00672">
    <property type="entry name" value="HAMP"/>
    <property type="match status" value="1"/>
</dbReference>
<dbReference type="PANTHER" id="PTHR32089">
    <property type="entry name" value="METHYL-ACCEPTING CHEMOTAXIS PROTEIN MCPB"/>
    <property type="match status" value="1"/>
</dbReference>
<evidence type="ECO:0000256" key="6">
    <source>
        <dbReference type="PROSITE-ProRule" id="PRU00284"/>
    </source>
</evidence>
<dbReference type="SMART" id="SM00304">
    <property type="entry name" value="HAMP"/>
    <property type="match status" value="1"/>
</dbReference>
<dbReference type="Pfam" id="PF00015">
    <property type="entry name" value="MCPsignal"/>
    <property type="match status" value="1"/>
</dbReference>
<feature type="transmembrane region" description="Helical" evidence="8">
    <location>
        <begin position="182"/>
        <end position="204"/>
    </location>
</feature>
<keyword evidence="2" id="KW-1003">Cell membrane</keyword>
<dbReference type="Gene3D" id="1.10.287.950">
    <property type="entry name" value="Methyl-accepting chemotaxis protein"/>
    <property type="match status" value="1"/>
</dbReference>
<evidence type="ECO:0000256" key="4">
    <source>
        <dbReference type="ARBA" id="ARBA00023224"/>
    </source>
</evidence>
<gene>
    <name evidence="11" type="ORF">N780_01560</name>
</gene>
<evidence type="ECO:0000256" key="3">
    <source>
        <dbReference type="ARBA" id="ARBA00023136"/>
    </source>
</evidence>
<proteinExistence type="inferred from homology"/>
<feature type="region of interest" description="Disordered" evidence="7">
    <location>
        <begin position="518"/>
        <end position="548"/>
    </location>
</feature>
<evidence type="ECO:0000313" key="11">
    <source>
        <dbReference type="EMBL" id="KGP92266.1"/>
    </source>
</evidence>
<keyword evidence="4 6" id="KW-0807">Transducer</keyword>
<dbReference type="InterPro" id="IPR003660">
    <property type="entry name" value="HAMP_dom"/>
</dbReference>
<accession>A0A0A2V0E1</accession>
<evidence type="ECO:0000313" key="12">
    <source>
        <dbReference type="Proteomes" id="UP000030153"/>
    </source>
</evidence>
<comment type="caution">
    <text evidence="11">The sequence shown here is derived from an EMBL/GenBank/DDBJ whole genome shotgun (WGS) entry which is preliminary data.</text>
</comment>
<dbReference type="CDD" id="cd06225">
    <property type="entry name" value="HAMP"/>
    <property type="match status" value="1"/>
</dbReference>
<dbReference type="OrthoDB" id="9804712at2"/>
<dbReference type="GO" id="GO:0004888">
    <property type="term" value="F:transmembrane signaling receptor activity"/>
    <property type="evidence" value="ECO:0007669"/>
    <property type="project" value="InterPro"/>
</dbReference>
<comment type="subcellular location">
    <subcellularLocation>
        <location evidence="1">Cell membrane</location>
    </subcellularLocation>
</comment>
<evidence type="ECO:0000256" key="1">
    <source>
        <dbReference type="ARBA" id="ARBA00004236"/>
    </source>
</evidence>
<dbReference type="InterPro" id="IPR004089">
    <property type="entry name" value="MCPsignal_dom"/>
</dbReference>
<dbReference type="GO" id="GO:0005886">
    <property type="term" value="C:plasma membrane"/>
    <property type="evidence" value="ECO:0007669"/>
    <property type="project" value="UniProtKB-SubCell"/>
</dbReference>
<dbReference type="GO" id="GO:0007165">
    <property type="term" value="P:signal transduction"/>
    <property type="evidence" value="ECO:0007669"/>
    <property type="project" value="UniProtKB-KW"/>
</dbReference>
<keyword evidence="12" id="KW-1185">Reference proteome</keyword>
<comment type="similarity">
    <text evidence="5">Belongs to the methyl-accepting chemotaxis (MCP) protein family.</text>
</comment>
<keyword evidence="3 8" id="KW-0472">Membrane</keyword>
<organism evidence="11 12">
    <name type="scientific">Pontibacillus chungwhensis BH030062</name>
    <dbReference type="NCBI Taxonomy" id="1385513"/>
    <lineage>
        <taxon>Bacteria</taxon>
        <taxon>Bacillati</taxon>
        <taxon>Bacillota</taxon>
        <taxon>Bacilli</taxon>
        <taxon>Bacillales</taxon>
        <taxon>Bacillaceae</taxon>
        <taxon>Pontibacillus</taxon>
    </lineage>
</organism>
<keyword evidence="8" id="KW-1133">Transmembrane helix</keyword>
<dbReference type="InterPro" id="IPR004090">
    <property type="entry name" value="Chemotax_Me-accpt_rcpt"/>
</dbReference>
<dbReference type="SUPFAM" id="SSF58104">
    <property type="entry name" value="Methyl-accepting chemotaxis protein (MCP) signaling domain"/>
    <property type="match status" value="1"/>
</dbReference>
<evidence type="ECO:0000259" key="9">
    <source>
        <dbReference type="PROSITE" id="PS50111"/>
    </source>
</evidence>
<dbReference type="STRING" id="1385513.N780_01560"/>
<dbReference type="PROSITE" id="PS50885">
    <property type="entry name" value="HAMP"/>
    <property type="match status" value="1"/>
</dbReference>
<evidence type="ECO:0000256" key="8">
    <source>
        <dbReference type="SAM" id="Phobius"/>
    </source>
</evidence>
<dbReference type="PRINTS" id="PR00260">
    <property type="entry name" value="CHEMTRNSDUCR"/>
</dbReference>
<evidence type="ECO:0000256" key="5">
    <source>
        <dbReference type="ARBA" id="ARBA00029447"/>
    </source>
</evidence>
<dbReference type="PROSITE" id="PS50111">
    <property type="entry name" value="CHEMOTAXIS_TRANSDUC_2"/>
    <property type="match status" value="1"/>
</dbReference>
<evidence type="ECO:0000256" key="7">
    <source>
        <dbReference type="SAM" id="MobiDB-lite"/>
    </source>
</evidence>
<dbReference type="RefSeq" id="WP_036781435.1">
    <property type="nucleotide sequence ID" value="NZ_AVBG01000003.1"/>
</dbReference>
<dbReference type="eggNOG" id="COG0840">
    <property type="taxonomic scope" value="Bacteria"/>
</dbReference>
<reference evidence="11 12" key="1">
    <citation type="submission" date="2013-08" db="EMBL/GenBank/DDBJ databases">
        <title>Genome of Pontibacillus chungwhensis.</title>
        <authorList>
            <person name="Wang Q."/>
            <person name="Wang G."/>
        </authorList>
    </citation>
    <scope>NUCLEOTIDE SEQUENCE [LARGE SCALE GENOMIC DNA]</scope>
    <source>
        <strain evidence="11 12">BH030062</strain>
    </source>
</reference>
<dbReference type="PANTHER" id="PTHR32089:SF112">
    <property type="entry name" value="LYSOZYME-LIKE PROTEIN-RELATED"/>
    <property type="match status" value="1"/>
</dbReference>
<evidence type="ECO:0000256" key="2">
    <source>
        <dbReference type="ARBA" id="ARBA00022475"/>
    </source>
</evidence>
<sequence length="563" mass="61567">MKISKLVKGIGLTVTLLGAVAIISLSLLFMSISNRTEAVEQQMKFQSLGRQVQEASDFLTNQVRIYSQYGAPENLENYNTEVKKTKRRDSALDELATYNVPDDIMAHVEEAVKKSNELAQIEAKAISSVEKNNMEMAQMRVFDQNYQSMKASIDENLATFQIELVALGARKAGSAKRQMETFLYLTIGAVGLMILLSATTYLTLYRRIKPLGKVTNLANEVAQGRLDSDDIHHHSKDEIGSLTIAINGMKNDLKDMISNIASVSSTVTKQSEEFTQSSYEVKEGSEQIAVTMEELSSGAETQATSSSRLAVMMDHLLKEIQQAHRSGETISNTSASVLTMTKEGTDLMNQSVEQMERIDGIVKTSVDSVRGLDAQSKEISKLVKVIRDIADQTNLLSLNAAIEAARAGEHGKGFAVVADEVRKLAEQVSHSVVEITGIVQTIQSESATVVQSLEQGYAEVDKGSKQIKVTGETFESIYQSVSDMASNIQQVTTTLTEIVDNSQEMNHSIEEIASVSEESAAGVEQAAASAEQSSSSMEEISNRSKELAELSERLDDEVNRFSL</sequence>
<protein>
    <submittedName>
        <fullName evidence="11">Chemotaxis protein</fullName>
    </submittedName>
</protein>
<dbReference type="EMBL" id="AVBG01000003">
    <property type="protein sequence ID" value="KGP92266.1"/>
    <property type="molecule type" value="Genomic_DNA"/>
</dbReference>
<feature type="domain" description="Methyl-accepting transducer" evidence="9">
    <location>
        <begin position="277"/>
        <end position="527"/>
    </location>
</feature>
<dbReference type="CDD" id="cd11386">
    <property type="entry name" value="MCP_signal"/>
    <property type="match status" value="1"/>
</dbReference>
<dbReference type="SMART" id="SM00283">
    <property type="entry name" value="MA"/>
    <property type="match status" value="1"/>
</dbReference>